<dbReference type="Gene3D" id="1.10.10.10">
    <property type="entry name" value="Winged helix-like DNA-binding domain superfamily/Winged helix DNA-binding domain"/>
    <property type="match status" value="1"/>
</dbReference>
<evidence type="ECO:0000256" key="2">
    <source>
        <dbReference type="ARBA" id="ARBA00023015"/>
    </source>
</evidence>
<evidence type="ECO:0000256" key="1">
    <source>
        <dbReference type="ARBA" id="ARBA00009437"/>
    </source>
</evidence>
<dbReference type="Proteomes" id="UP001499854">
    <property type="component" value="Unassembled WGS sequence"/>
</dbReference>
<dbReference type="Pfam" id="PF03466">
    <property type="entry name" value="LysR_substrate"/>
    <property type="match status" value="1"/>
</dbReference>
<dbReference type="PRINTS" id="PR00039">
    <property type="entry name" value="HTHLYSR"/>
</dbReference>
<proteinExistence type="inferred from homology"/>
<name>A0ABN2RI99_9ACTN</name>
<dbReference type="InterPro" id="IPR036388">
    <property type="entry name" value="WH-like_DNA-bd_sf"/>
</dbReference>
<protein>
    <submittedName>
        <fullName evidence="6">LysR family transcriptional regulator</fullName>
    </submittedName>
</protein>
<accession>A0ABN2RI99</accession>
<dbReference type="SUPFAM" id="SSF46785">
    <property type="entry name" value="Winged helix' DNA-binding domain"/>
    <property type="match status" value="1"/>
</dbReference>
<dbReference type="RefSeq" id="WP_344657577.1">
    <property type="nucleotide sequence ID" value="NZ_BAAAQM010000014.1"/>
</dbReference>
<evidence type="ECO:0000313" key="6">
    <source>
        <dbReference type="EMBL" id="GAA1969056.1"/>
    </source>
</evidence>
<keyword evidence="2" id="KW-0805">Transcription regulation</keyword>
<keyword evidence="4" id="KW-0804">Transcription</keyword>
<dbReference type="Pfam" id="PF00126">
    <property type="entry name" value="HTH_1"/>
    <property type="match status" value="1"/>
</dbReference>
<dbReference type="EMBL" id="BAAAQM010000014">
    <property type="protein sequence ID" value="GAA1969056.1"/>
    <property type="molecule type" value="Genomic_DNA"/>
</dbReference>
<dbReference type="SUPFAM" id="SSF53850">
    <property type="entry name" value="Periplasmic binding protein-like II"/>
    <property type="match status" value="1"/>
</dbReference>
<evidence type="ECO:0000313" key="7">
    <source>
        <dbReference type="Proteomes" id="UP001499854"/>
    </source>
</evidence>
<dbReference type="InterPro" id="IPR000847">
    <property type="entry name" value="LysR_HTH_N"/>
</dbReference>
<feature type="domain" description="HTH lysR-type" evidence="5">
    <location>
        <begin position="3"/>
        <end position="60"/>
    </location>
</feature>
<dbReference type="Gene3D" id="3.40.190.10">
    <property type="entry name" value="Periplasmic binding protein-like II"/>
    <property type="match status" value="2"/>
</dbReference>
<keyword evidence="3" id="KW-0238">DNA-binding</keyword>
<dbReference type="PANTHER" id="PTHR30346:SF30">
    <property type="entry name" value="SMALL NEUTRAL PROTEASE REGULATORY PROTEIN"/>
    <property type="match status" value="1"/>
</dbReference>
<evidence type="ECO:0000259" key="5">
    <source>
        <dbReference type="PROSITE" id="PS50931"/>
    </source>
</evidence>
<sequence length="325" mass="34418">MELELRHLRTLCAIADAGSVGRAAAVLGFSQPAMSTQLRRIERLFGEPLFLRGAGGVEPTAYGVEVVAQARDVLARADAIGRRGPAVSADGGRMLRFAATNTPMLSGLVSRLRSVLPDLAVSVSSVYSSTDIVELLEDGALDAGVAADYPSIELPHSDRLAHRGIVTEPSFVALPARHPLARRVEVSLADLSGEAWFVTPDDGAGWPGVFYAACGSAGFEPAAVHEFLGDQLQLQAMIADGLGISMVQATLRPSPGVVIKPLVGTPLWCRYLLVWRRAGLSDEVAEALFASATAAYRQLIGRSAHFQAWAAGTYRAKANPGRAHL</sequence>
<dbReference type="PROSITE" id="PS50931">
    <property type="entry name" value="HTH_LYSR"/>
    <property type="match status" value="1"/>
</dbReference>
<dbReference type="PANTHER" id="PTHR30346">
    <property type="entry name" value="TRANSCRIPTIONAL DUAL REGULATOR HCAR-RELATED"/>
    <property type="match status" value="1"/>
</dbReference>
<comment type="similarity">
    <text evidence="1">Belongs to the LysR transcriptional regulatory family.</text>
</comment>
<dbReference type="InterPro" id="IPR036390">
    <property type="entry name" value="WH_DNA-bd_sf"/>
</dbReference>
<gene>
    <name evidence="6" type="ORF">GCM10009838_29620</name>
</gene>
<organism evidence="6 7">
    <name type="scientific">Catenulispora subtropica</name>
    <dbReference type="NCBI Taxonomy" id="450798"/>
    <lineage>
        <taxon>Bacteria</taxon>
        <taxon>Bacillati</taxon>
        <taxon>Actinomycetota</taxon>
        <taxon>Actinomycetes</taxon>
        <taxon>Catenulisporales</taxon>
        <taxon>Catenulisporaceae</taxon>
        <taxon>Catenulispora</taxon>
    </lineage>
</organism>
<dbReference type="InterPro" id="IPR005119">
    <property type="entry name" value="LysR_subst-bd"/>
</dbReference>
<evidence type="ECO:0000256" key="4">
    <source>
        <dbReference type="ARBA" id="ARBA00023163"/>
    </source>
</evidence>
<dbReference type="CDD" id="cd08414">
    <property type="entry name" value="PBP2_LTTR_aromatics_like"/>
    <property type="match status" value="1"/>
</dbReference>
<keyword evidence="7" id="KW-1185">Reference proteome</keyword>
<comment type="caution">
    <text evidence="6">The sequence shown here is derived from an EMBL/GenBank/DDBJ whole genome shotgun (WGS) entry which is preliminary data.</text>
</comment>
<evidence type="ECO:0000256" key="3">
    <source>
        <dbReference type="ARBA" id="ARBA00023125"/>
    </source>
</evidence>
<reference evidence="6 7" key="1">
    <citation type="journal article" date="2019" name="Int. J. Syst. Evol. Microbiol.">
        <title>The Global Catalogue of Microorganisms (GCM) 10K type strain sequencing project: providing services to taxonomists for standard genome sequencing and annotation.</title>
        <authorList>
            <consortium name="The Broad Institute Genomics Platform"/>
            <consortium name="The Broad Institute Genome Sequencing Center for Infectious Disease"/>
            <person name="Wu L."/>
            <person name="Ma J."/>
        </authorList>
    </citation>
    <scope>NUCLEOTIDE SEQUENCE [LARGE SCALE GENOMIC DNA]</scope>
    <source>
        <strain evidence="6 7">JCM 16013</strain>
    </source>
</reference>